<dbReference type="EC" id="2.7.7.7" evidence="1"/>
<sequence>MIYLVHGDDIAKSRALIANQQKKLNVEKRTEVVLGETDTISIIEASKSGDLFGNSPFLVVDASKASKTVLDEFANNIENIGKNAVLIIFFNKELTKTNPVLQKVIPLDIRTSLSIKTAEGNVFKFVDALFSKNRKATYTQLQNLYKEDADTFYIFSMVVYGIRNLANVAFKSAAVFKMNPYVKTKAEAQLKNFDETTIKEIYSKLYELDKKTKTGALEPDLALTLAIEKVLNS</sequence>
<dbReference type="Gene3D" id="1.20.272.10">
    <property type="match status" value="1"/>
</dbReference>
<proteinExistence type="inferred from homology"/>
<dbReference type="Pfam" id="PF21694">
    <property type="entry name" value="DNA_pol3_delta_C"/>
    <property type="match status" value="1"/>
</dbReference>
<protein>
    <recommendedName>
        <fullName evidence="1">DNA-directed DNA polymerase</fullName>
        <ecNumber evidence="1">2.7.7.7</ecNumber>
    </recommendedName>
</protein>
<keyword evidence="4" id="KW-0235">DNA replication</keyword>
<dbReference type="InterPro" id="IPR005790">
    <property type="entry name" value="DNA_polIII_delta"/>
</dbReference>
<dbReference type="EMBL" id="JAAZNL010000021">
    <property type="protein sequence ID" value="NMB70017.1"/>
    <property type="molecule type" value="Genomic_DNA"/>
</dbReference>
<evidence type="ECO:0000259" key="8">
    <source>
        <dbReference type="Pfam" id="PF21694"/>
    </source>
</evidence>
<keyword evidence="3" id="KW-0548">Nucleotidyltransferase</keyword>
<comment type="catalytic activity">
    <reaction evidence="7">
        <text>DNA(n) + a 2'-deoxyribonucleoside 5'-triphosphate = DNA(n+1) + diphosphate</text>
        <dbReference type="Rhea" id="RHEA:22508"/>
        <dbReference type="Rhea" id="RHEA-COMP:17339"/>
        <dbReference type="Rhea" id="RHEA-COMP:17340"/>
        <dbReference type="ChEBI" id="CHEBI:33019"/>
        <dbReference type="ChEBI" id="CHEBI:61560"/>
        <dbReference type="ChEBI" id="CHEBI:173112"/>
        <dbReference type="EC" id="2.7.7.7"/>
    </reaction>
</comment>
<evidence type="ECO:0000256" key="7">
    <source>
        <dbReference type="ARBA" id="ARBA00049244"/>
    </source>
</evidence>
<accession>A0A7X9DKY0</accession>
<evidence type="ECO:0000256" key="6">
    <source>
        <dbReference type="ARBA" id="ARBA00034754"/>
    </source>
</evidence>
<gene>
    <name evidence="9" type="ORF">GYA27_02340</name>
</gene>
<evidence type="ECO:0000256" key="4">
    <source>
        <dbReference type="ARBA" id="ARBA00022705"/>
    </source>
</evidence>
<evidence type="ECO:0000256" key="1">
    <source>
        <dbReference type="ARBA" id="ARBA00012417"/>
    </source>
</evidence>
<dbReference type="PANTHER" id="PTHR34388:SF1">
    <property type="entry name" value="DNA POLYMERASE III SUBUNIT DELTA"/>
    <property type="match status" value="1"/>
</dbReference>
<keyword evidence="2" id="KW-0808">Transferase</keyword>
<keyword evidence="5" id="KW-0239">DNA-directed DNA polymerase</keyword>
<organism evidence="9 10">
    <name type="scientific">candidate division WWE3 bacterium</name>
    <dbReference type="NCBI Taxonomy" id="2053526"/>
    <lineage>
        <taxon>Bacteria</taxon>
        <taxon>Katanobacteria</taxon>
    </lineage>
</organism>
<dbReference type="AlphaFoldDB" id="A0A7X9DKY0"/>
<evidence type="ECO:0000313" key="9">
    <source>
        <dbReference type="EMBL" id="NMB70017.1"/>
    </source>
</evidence>
<dbReference type="GO" id="GO:0003677">
    <property type="term" value="F:DNA binding"/>
    <property type="evidence" value="ECO:0007669"/>
    <property type="project" value="InterPro"/>
</dbReference>
<dbReference type="GO" id="GO:0006261">
    <property type="term" value="P:DNA-templated DNA replication"/>
    <property type="evidence" value="ECO:0007669"/>
    <property type="project" value="TreeGrafter"/>
</dbReference>
<dbReference type="GO" id="GO:0003887">
    <property type="term" value="F:DNA-directed DNA polymerase activity"/>
    <property type="evidence" value="ECO:0007669"/>
    <property type="project" value="UniProtKB-KW"/>
</dbReference>
<evidence type="ECO:0000256" key="3">
    <source>
        <dbReference type="ARBA" id="ARBA00022695"/>
    </source>
</evidence>
<dbReference type="SUPFAM" id="SSF48019">
    <property type="entry name" value="post-AAA+ oligomerization domain-like"/>
    <property type="match status" value="1"/>
</dbReference>
<dbReference type="InterPro" id="IPR048466">
    <property type="entry name" value="DNA_pol3_delta-like_C"/>
</dbReference>
<reference evidence="9 10" key="1">
    <citation type="journal article" date="2020" name="Biotechnol. Biofuels">
        <title>New insights from the biogas microbiome by comprehensive genome-resolved metagenomics of nearly 1600 species originating from multiple anaerobic digesters.</title>
        <authorList>
            <person name="Campanaro S."/>
            <person name="Treu L."/>
            <person name="Rodriguez-R L.M."/>
            <person name="Kovalovszki A."/>
            <person name="Ziels R.M."/>
            <person name="Maus I."/>
            <person name="Zhu X."/>
            <person name="Kougias P.G."/>
            <person name="Basile A."/>
            <person name="Luo G."/>
            <person name="Schluter A."/>
            <person name="Konstantinidis K.T."/>
            <person name="Angelidaki I."/>
        </authorList>
    </citation>
    <scope>NUCLEOTIDE SEQUENCE [LARGE SCALE GENOMIC DNA]</scope>
    <source>
        <strain evidence="9">AS27yjCOA_165</strain>
    </source>
</reference>
<dbReference type="InterPro" id="IPR008921">
    <property type="entry name" value="DNA_pol3_clamp-load_cplx_C"/>
</dbReference>
<name>A0A7X9DKY0_UNCKA</name>
<evidence type="ECO:0000256" key="2">
    <source>
        <dbReference type="ARBA" id="ARBA00022679"/>
    </source>
</evidence>
<dbReference type="PANTHER" id="PTHR34388">
    <property type="entry name" value="DNA POLYMERASE III SUBUNIT DELTA"/>
    <property type="match status" value="1"/>
</dbReference>
<dbReference type="GO" id="GO:0009360">
    <property type="term" value="C:DNA polymerase III complex"/>
    <property type="evidence" value="ECO:0007669"/>
    <property type="project" value="TreeGrafter"/>
</dbReference>
<comment type="caution">
    <text evidence="9">The sequence shown here is derived from an EMBL/GenBank/DDBJ whole genome shotgun (WGS) entry which is preliminary data.</text>
</comment>
<evidence type="ECO:0000256" key="5">
    <source>
        <dbReference type="ARBA" id="ARBA00022932"/>
    </source>
</evidence>
<dbReference type="Proteomes" id="UP000526033">
    <property type="component" value="Unassembled WGS sequence"/>
</dbReference>
<comment type="similarity">
    <text evidence="6">Belongs to the DNA polymerase HolA subunit family.</text>
</comment>
<feature type="domain" description="DNA polymerase III delta subunit-like C-terminal" evidence="8">
    <location>
        <begin position="119"/>
        <end position="227"/>
    </location>
</feature>
<evidence type="ECO:0000313" key="10">
    <source>
        <dbReference type="Proteomes" id="UP000526033"/>
    </source>
</evidence>